<dbReference type="AlphaFoldDB" id="A0AAD7T8F3"/>
<evidence type="ECO:0000313" key="2">
    <source>
        <dbReference type="EMBL" id="KAJ8416359.1"/>
    </source>
</evidence>
<dbReference type="EMBL" id="JAINUG010000006">
    <property type="protein sequence ID" value="KAJ8416359.1"/>
    <property type="molecule type" value="Genomic_DNA"/>
</dbReference>
<name>A0AAD7T8F3_9TELE</name>
<evidence type="ECO:0000256" key="1">
    <source>
        <dbReference type="SAM" id="MobiDB-lite"/>
    </source>
</evidence>
<proteinExistence type="predicted"/>
<protein>
    <submittedName>
        <fullName evidence="2">Uncharacterized protein</fullName>
    </submittedName>
</protein>
<accession>A0AAD7T8F3</accession>
<dbReference type="Proteomes" id="UP001221898">
    <property type="component" value="Unassembled WGS sequence"/>
</dbReference>
<gene>
    <name evidence="2" type="ORF">AAFF_G00356470</name>
</gene>
<comment type="caution">
    <text evidence="2">The sequence shown here is derived from an EMBL/GenBank/DDBJ whole genome shotgun (WGS) entry which is preliminary data.</text>
</comment>
<reference evidence="2" key="1">
    <citation type="journal article" date="2023" name="Science">
        <title>Genome structures resolve the early diversification of teleost fishes.</title>
        <authorList>
            <person name="Parey E."/>
            <person name="Louis A."/>
            <person name="Montfort J."/>
            <person name="Bouchez O."/>
            <person name="Roques C."/>
            <person name="Iampietro C."/>
            <person name="Lluch J."/>
            <person name="Castinel A."/>
            <person name="Donnadieu C."/>
            <person name="Desvignes T."/>
            <person name="Floi Bucao C."/>
            <person name="Jouanno E."/>
            <person name="Wen M."/>
            <person name="Mejri S."/>
            <person name="Dirks R."/>
            <person name="Jansen H."/>
            <person name="Henkel C."/>
            <person name="Chen W.J."/>
            <person name="Zahm M."/>
            <person name="Cabau C."/>
            <person name="Klopp C."/>
            <person name="Thompson A.W."/>
            <person name="Robinson-Rechavi M."/>
            <person name="Braasch I."/>
            <person name="Lecointre G."/>
            <person name="Bobe J."/>
            <person name="Postlethwait J.H."/>
            <person name="Berthelot C."/>
            <person name="Roest Crollius H."/>
            <person name="Guiguen Y."/>
        </authorList>
    </citation>
    <scope>NUCLEOTIDE SEQUENCE</scope>
    <source>
        <strain evidence="2">NC1722</strain>
    </source>
</reference>
<organism evidence="2 3">
    <name type="scientific">Aldrovandia affinis</name>
    <dbReference type="NCBI Taxonomy" id="143900"/>
    <lineage>
        <taxon>Eukaryota</taxon>
        <taxon>Metazoa</taxon>
        <taxon>Chordata</taxon>
        <taxon>Craniata</taxon>
        <taxon>Vertebrata</taxon>
        <taxon>Euteleostomi</taxon>
        <taxon>Actinopterygii</taxon>
        <taxon>Neopterygii</taxon>
        <taxon>Teleostei</taxon>
        <taxon>Notacanthiformes</taxon>
        <taxon>Halosauridae</taxon>
        <taxon>Aldrovandia</taxon>
    </lineage>
</organism>
<sequence length="91" mass="10071">MLVKDRRWNTAGNTKGLVSRARDASLRRSQGAPWARSDKTRVTGGCRSRGDTTAYPPKRHRPPLGTRPIRSALNNQQSIRTLGEAPLHNAV</sequence>
<keyword evidence="3" id="KW-1185">Reference proteome</keyword>
<evidence type="ECO:0000313" key="3">
    <source>
        <dbReference type="Proteomes" id="UP001221898"/>
    </source>
</evidence>
<feature type="region of interest" description="Disordered" evidence="1">
    <location>
        <begin position="22"/>
        <end position="91"/>
    </location>
</feature>